<gene>
    <name evidence="7" type="ORF">RM423_13340</name>
</gene>
<dbReference type="InterPro" id="IPR036390">
    <property type="entry name" value="WH_DNA-bd_sf"/>
</dbReference>
<evidence type="ECO:0000256" key="1">
    <source>
        <dbReference type="ARBA" id="ARBA00005384"/>
    </source>
</evidence>
<organism evidence="7 8">
    <name type="scientific">Jatrophihabitans lederbergiae</name>
    <dbReference type="NCBI Taxonomy" id="3075547"/>
    <lineage>
        <taxon>Bacteria</taxon>
        <taxon>Bacillati</taxon>
        <taxon>Actinomycetota</taxon>
        <taxon>Actinomycetes</taxon>
        <taxon>Jatrophihabitantales</taxon>
        <taxon>Jatrophihabitantaceae</taxon>
        <taxon>Jatrophihabitans</taxon>
    </lineage>
</organism>
<keyword evidence="7" id="KW-0032">Aminotransferase</keyword>
<accession>A0ABU2JBK9</accession>
<comment type="similarity">
    <text evidence="1">In the C-terminal section; belongs to the class-I pyridoxal-phosphate-dependent aminotransferase family.</text>
</comment>
<keyword evidence="3" id="KW-0805">Transcription regulation</keyword>
<dbReference type="InterPro" id="IPR015424">
    <property type="entry name" value="PyrdxlP-dep_Trfase"/>
</dbReference>
<dbReference type="InterPro" id="IPR000524">
    <property type="entry name" value="Tscrpt_reg_HTH_GntR"/>
</dbReference>
<keyword evidence="4" id="KW-0238">DNA-binding</keyword>
<dbReference type="Pfam" id="PF00155">
    <property type="entry name" value="Aminotran_1_2"/>
    <property type="match status" value="1"/>
</dbReference>
<dbReference type="PROSITE" id="PS50949">
    <property type="entry name" value="HTH_GNTR"/>
    <property type="match status" value="1"/>
</dbReference>
<dbReference type="CDD" id="cd07377">
    <property type="entry name" value="WHTH_GntR"/>
    <property type="match status" value="1"/>
</dbReference>
<dbReference type="RefSeq" id="WP_311423526.1">
    <property type="nucleotide sequence ID" value="NZ_JAVREH010000017.1"/>
</dbReference>
<dbReference type="PANTHER" id="PTHR46577:SF1">
    <property type="entry name" value="HTH-TYPE TRANSCRIPTIONAL REGULATORY PROTEIN GABR"/>
    <property type="match status" value="1"/>
</dbReference>
<dbReference type="Pfam" id="PF00392">
    <property type="entry name" value="GntR"/>
    <property type="match status" value="1"/>
</dbReference>
<dbReference type="InterPro" id="IPR036388">
    <property type="entry name" value="WH-like_DNA-bd_sf"/>
</dbReference>
<dbReference type="Gene3D" id="3.40.640.10">
    <property type="entry name" value="Type I PLP-dependent aspartate aminotransferase-like (Major domain)"/>
    <property type="match status" value="1"/>
</dbReference>
<evidence type="ECO:0000313" key="7">
    <source>
        <dbReference type="EMBL" id="MDT0262375.1"/>
    </source>
</evidence>
<dbReference type="GO" id="GO:0008483">
    <property type="term" value="F:transaminase activity"/>
    <property type="evidence" value="ECO:0007669"/>
    <property type="project" value="UniProtKB-KW"/>
</dbReference>
<dbReference type="CDD" id="cd00609">
    <property type="entry name" value="AAT_like"/>
    <property type="match status" value="1"/>
</dbReference>
<dbReference type="InterPro" id="IPR015421">
    <property type="entry name" value="PyrdxlP-dep_Trfase_major"/>
</dbReference>
<dbReference type="Gene3D" id="1.10.10.10">
    <property type="entry name" value="Winged helix-like DNA-binding domain superfamily/Winged helix DNA-binding domain"/>
    <property type="match status" value="1"/>
</dbReference>
<evidence type="ECO:0000256" key="3">
    <source>
        <dbReference type="ARBA" id="ARBA00023015"/>
    </source>
</evidence>
<dbReference type="SMART" id="SM00345">
    <property type="entry name" value="HTH_GNTR"/>
    <property type="match status" value="1"/>
</dbReference>
<dbReference type="SUPFAM" id="SSF46785">
    <property type="entry name" value="Winged helix' DNA-binding domain"/>
    <property type="match status" value="1"/>
</dbReference>
<reference evidence="8" key="1">
    <citation type="submission" date="2023-07" db="EMBL/GenBank/DDBJ databases">
        <title>30 novel species of actinomycetes from the DSMZ collection.</title>
        <authorList>
            <person name="Nouioui I."/>
        </authorList>
    </citation>
    <scope>NUCLEOTIDE SEQUENCE [LARGE SCALE GENOMIC DNA]</scope>
    <source>
        <strain evidence="8">DSM 44399</strain>
    </source>
</reference>
<dbReference type="PANTHER" id="PTHR46577">
    <property type="entry name" value="HTH-TYPE TRANSCRIPTIONAL REGULATORY PROTEIN GABR"/>
    <property type="match status" value="1"/>
</dbReference>
<evidence type="ECO:0000256" key="2">
    <source>
        <dbReference type="ARBA" id="ARBA00022898"/>
    </source>
</evidence>
<feature type="domain" description="HTH gntR-type" evidence="6">
    <location>
        <begin position="24"/>
        <end position="92"/>
    </location>
</feature>
<keyword evidence="2" id="KW-0663">Pyridoxal phosphate</keyword>
<keyword evidence="5" id="KW-0804">Transcription</keyword>
<dbReference type="Proteomes" id="UP001183176">
    <property type="component" value="Unassembled WGS sequence"/>
</dbReference>
<dbReference type="PRINTS" id="PR00035">
    <property type="entry name" value="HTHGNTR"/>
</dbReference>
<evidence type="ECO:0000256" key="5">
    <source>
        <dbReference type="ARBA" id="ARBA00023163"/>
    </source>
</evidence>
<name>A0ABU2JBK9_9ACTN</name>
<dbReference type="EMBL" id="JAVREH010000017">
    <property type="protein sequence ID" value="MDT0262375.1"/>
    <property type="molecule type" value="Genomic_DNA"/>
</dbReference>
<protein>
    <submittedName>
        <fullName evidence="7">PLP-dependent aminotransferase family protein</fullName>
    </submittedName>
</protein>
<evidence type="ECO:0000313" key="8">
    <source>
        <dbReference type="Proteomes" id="UP001183176"/>
    </source>
</evidence>
<dbReference type="InterPro" id="IPR051446">
    <property type="entry name" value="HTH_trans_reg/aminotransferase"/>
</dbReference>
<sequence>MDSPRSIGARALAALLPDLGQLPGPRYRALSTAVATLLLDGRVAPGVRLPSERDLAAVLQLSRSTATAAYQQLTEDGLLVRRRGSGSYLRLPVGSRVSGPGGRLNRQDEGVNVLDLSIAAMPTLPGVLEAAATRALRQLSQHTGDIGYQPYGISALRERVARRYTDRGVCTDADQILVTNGAQHALDLLLRLQLHPGDRVVTELPTYPGALDAIRSHGGRVVAVPFGPDGRWDAAALRNALLQTSPRLAFLIPDFNNPTGALIGDDQRHELLAAARGSGTTVIADESFIDLDLREHNPRGSGAADSTGTPIERPMPMAAIDDGVVSIGSLSKPIWGGLRIGWIRTDPDTVSRLAMIRARSDMGGSVLDQLVADEALADMDSIAARRRAELIVKRDALLSELGARLPAWQPSYPAGGLSTWVTLDAPGATPLTHLLEQRGVLLTPGSRFAVDGTLERYLRIPFALPPAQLATAVERMAQAWADLGPRQVRRPSGALVPA</sequence>
<dbReference type="SUPFAM" id="SSF53383">
    <property type="entry name" value="PLP-dependent transferases"/>
    <property type="match status" value="1"/>
</dbReference>
<dbReference type="InterPro" id="IPR004839">
    <property type="entry name" value="Aminotransferase_I/II_large"/>
</dbReference>
<keyword evidence="7" id="KW-0808">Transferase</keyword>
<keyword evidence="8" id="KW-1185">Reference proteome</keyword>
<comment type="caution">
    <text evidence="7">The sequence shown here is derived from an EMBL/GenBank/DDBJ whole genome shotgun (WGS) entry which is preliminary data.</text>
</comment>
<evidence type="ECO:0000256" key="4">
    <source>
        <dbReference type="ARBA" id="ARBA00023125"/>
    </source>
</evidence>
<proteinExistence type="inferred from homology"/>
<evidence type="ECO:0000259" key="6">
    <source>
        <dbReference type="PROSITE" id="PS50949"/>
    </source>
</evidence>